<dbReference type="InterPro" id="IPR006094">
    <property type="entry name" value="Oxid_FAD_bind_N"/>
</dbReference>
<dbReference type="InterPro" id="IPR016169">
    <property type="entry name" value="FAD-bd_PCMH_sub2"/>
</dbReference>
<sequence>MTDALPKWFDGPVPEASWRALLKWGSLNESKHPNAGLVRLMQRTFGMSEADFAPRNLGLEPAVVDAPSRLPEETLAAFRELLGPENVVTDGLSRLRVAYGKTMLDLLRLRQGIVEHLPDAVLHPRDRHDVEGIVAICGRHGIPLTPFGGGTSVTRGVECVKGGVSLDLRTHMNKVIGFNEVDQTITVEAGMYGPELEQVLNRAPELLGARRAYTCGHFPQSFEFATVGGWVVTRGAGQNSTYYGKIEDLVLAQEMVTPRGVIRTQAHPAAATGPDPDQILMGSEGAFGVLTQVTLRLHRHLPEALRRFSYLFPDFALATAAARECLQSEGGRPSVFRVSDAEETDVVMKLYGVDRPWANALSSLVGLKPGSRCLMLGTTGGTEALSKVARKNLGRICRRFGGRATSGLVTRAWEHGRFRDPYLRDDLQDVGILIDTLECTVTWDTLERVHRGVRAAAKDRPRTICMTHLSHAYPQGANLYFIFIARMDDIGDYLAYQAEILDAILAHGATMSHHHGIGKMTAPWLEAQIGTEQLELFRALKRHFDPANLMNPGGTLALDLPDAERRGWIVSGIQNC</sequence>
<dbReference type="Gene3D" id="3.30.465.10">
    <property type="match status" value="1"/>
</dbReference>
<dbReference type="Gene3D" id="3.30.300.330">
    <property type="match status" value="1"/>
</dbReference>
<accession>A0ABQ5QES6</accession>
<keyword evidence="2" id="KW-0285">Flavoprotein</keyword>
<feature type="domain" description="FAD-binding PCMH-type" evidence="4">
    <location>
        <begin position="114"/>
        <end position="300"/>
    </location>
</feature>
<comment type="caution">
    <text evidence="5">The sequence shown here is derived from an EMBL/GenBank/DDBJ whole genome shotgun (WGS) entry which is preliminary data.</text>
</comment>
<dbReference type="PANTHER" id="PTHR46568:SF1">
    <property type="entry name" value="ALKYLDIHYDROXYACETONEPHOSPHATE SYNTHASE, PEROXISOMAL"/>
    <property type="match status" value="1"/>
</dbReference>
<gene>
    <name evidence="5" type="ORF">GETHLI_13380</name>
</gene>
<dbReference type="Gene3D" id="3.30.70.3450">
    <property type="match status" value="1"/>
</dbReference>
<dbReference type="InterPro" id="IPR016164">
    <property type="entry name" value="FAD-linked_Oxase-like_C"/>
</dbReference>
<keyword evidence="6" id="KW-1185">Reference proteome</keyword>
<dbReference type="SUPFAM" id="SSF56176">
    <property type="entry name" value="FAD-binding/transporter-associated domain-like"/>
    <property type="match status" value="1"/>
</dbReference>
<comment type="similarity">
    <text evidence="1">Belongs to the FAD-binding oxidoreductase/transferase type 4 family.</text>
</comment>
<dbReference type="EMBL" id="BSDE01000002">
    <property type="protein sequence ID" value="GLH72836.1"/>
    <property type="molecule type" value="Genomic_DNA"/>
</dbReference>
<evidence type="ECO:0000313" key="5">
    <source>
        <dbReference type="EMBL" id="GLH72836.1"/>
    </source>
</evidence>
<dbReference type="Proteomes" id="UP001165069">
    <property type="component" value="Unassembled WGS sequence"/>
</dbReference>
<dbReference type="InterPro" id="IPR036318">
    <property type="entry name" value="FAD-bd_PCMH-like_sf"/>
</dbReference>
<dbReference type="InterPro" id="IPR016166">
    <property type="entry name" value="FAD-bd_PCMH"/>
</dbReference>
<reference evidence="5 6" key="1">
    <citation type="journal article" date="2023" name="Antonie Van Leeuwenhoek">
        <title>Mesoterricola silvestris gen. nov., sp. nov., Mesoterricola sediminis sp. nov., Geothrix oryzae sp. nov., Geothrix edaphica sp. nov., Geothrix rubra sp. nov., and Geothrix limicola sp. nov., six novel members of Acidobacteriota isolated from soils.</title>
        <authorList>
            <person name="Itoh H."/>
            <person name="Sugisawa Y."/>
            <person name="Mise K."/>
            <person name="Xu Z."/>
            <person name="Kuniyasu M."/>
            <person name="Ushijima N."/>
            <person name="Kawano K."/>
            <person name="Kobayashi E."/>
            <person name="Shiratori Y."/>
            <person name="Masuda Y."/>
            <person name="Senoo K."/>
        </authorList>
    </citation>
    <scope>NUCLEOTIDE SEQUENCE [LARGE SCALE GENOMIC DNA]</scope>
    <source>
        <strain evidence="5 6">Red804</strain>
    </source>
</reference>
<proteinExistence type="inferred from homology"/>
<evidence type="ECO:0000256" key="2">
    <source>
        <dbReference type="ARBA" id="ARBA00022630"/>
    </source>
</evidence>
<evidence type="ECO:0000256" key="3">
    <source>
        <dbReference type="ARBA" id="ARBA00022827"/>
    </source>
</evidence>
<dbReference type="PROSITE" id="PS51387">
    <property type="entry name" value="FAD_PCMH"/>
    <property type="match status" value="1"/>
</dbReference>
<protein>
    <submittedName>
        <fullName evidence="5">Oxidoreductase</fullName>
    </submittedName>
</protein>
<dbReference type="Pfam" id="PF01565">
    <property type="entry name" value="FAD_binding_4"/>
    <property type="match status" value="1"/>
</dbReference>
<dbReference type="InterPro" id="IPR016171">
    <property type="entry name" value="Vanillyl_alc_oxidase_C-sub2"/>
</dbReference>
<dbReference type="InterPro" id="IPR004113">
    <property type="entry name" value="FAD-bd_oxidored_4_C"/>
</dbReference>
<evidence type="ECO:0000259" key="4">
    <source>
        <dbReference type="PROSITE" id="PS51387"/>
    </source>
</evidence>
<name>A0ABQ5QES6_9BACT</name>
<dbReference type="SUPFAM" id="SSF55103">
    <property type="entry name" value="FAD-linked oxidases, C-terminal domain"/>
    <property type="match status" value="1"/>
</dbReference>
<dbReference type="PANTHER" id="PTHR46568">
    <property type="entry name" value="ALKYLDIHYDROXYACETONEPHOSPHATE SYNTHASE, PEROXISOMAL"/>
    <property type="match status" value="1"/>
</dbReference>
<dbReference type="InterPro" id="IPR025650">
    <property type="entry name" value="Alkyl-DHAP_Synthase"/>
</dbReference>
<dbReference type="Gene3D" id="1.10.45.10">
    <property type="entry name" value="Vanillyl-alcohol Oxidase, Chain A, domain 4"/>
    <property type="match status" value="1"/>
</dbReference>
<organism evidence="5 6">
    <name type="scientific">Geothrix limicola</name>
    <dbReference type="NCBI Taxonomy" id="2927978"/>
    <lineage>
        <taxon>Bacteria</taxon>
        <taxon>Pseudomonadati</taxon>
        <taxon>Acidobacteriota</taxon>
        <taxon>Holophagae</taxon>
        <taxon>Holophagales</taxon>
        <taxon>Holophagaceae</taxon>
        <taxon>Geothrix</taxon>
    </lineage>
</organism>
<evidence type="ECO:0000256" key="1">
    <source>
        <dbReference type="ARBA" id="ARBA00008000"/>
    </source>
</evidence>
<dbReference type="Pfam" id="PF02913">
    <property type="entry name" value="FAD-oxidase_C"/>
    <property type="match status" value="1"/>
</dbReference>
<evidence type="ECO:0000313" key="6">
    <source>
        <dbReference type="Proteomes" id="UP001165069"/>
    </source>
</evidence>
<keyword evidence="3" id="KW-0274">FAD</keyword>
<dbReference type="RefSeq" id="WP_285572754.1">
    <property type="nucleotide sequence ID" value="NZ_BSDE01000002.1"/>
</dbReference>